<evidence type="ECO:0000313" key="3">
    <source>
        <dbReference type="Proteomes" id="UP001176940"/>
    </source>
</evidence>
<evidence type="ECO:0000313" key="2">
    <source>
        <dbReference type="EMBL" id="CAJ0938155.1"/>
    </source>
</evidence>
<organism evidence="2 3">
    <name type="scientific">Ranitomeya imitator</name>
    <name type="common">mimic poison frog</name>
    <dbReference type="NCBI Taxonomy" id="111125"/>
    <lineage>
        <taxon>Eukaryota</taxon>
        <taxon>Metazoa</taxon>
        <taxon>Chordata</taxon>
        <taxon>Craniata</taxon>
        <taxon>Vertebrata</taxon>
        <taxon>Euteleostomi</taxon>
        <taxon>Amphibia</taxon>
        <taxon>Batrachia</taxon>
        <taxon>Anura</taxon>
        <taxon>Neobatrachia</taxon>
        <taxon>Hyloidea</taxon>
        <taxon>Dendrobatidae</taxon>
        <taxon>Dendrobatinae</taxon>
        <taxon>Ranitomeya</taxon>
    </lineage>
</organism>
<dbReference type="EMBL" id="CAUEEQ010014132">
    <property type="protein sequence ID" value="CAJ0938155.1"/>
    <property type="molecule type" value="Genomic_DNA"/>
</dbReference>
<feature type="region of interest" description="Disordered" evidence="1">
    <location>
        <begin position="74"/>
        <end position="150"/>
    </location>
</feature>
<keyword evidence="3" id="KW-1185">Reference proteome</keyword>
<comment type="caution">
    <text evidence="2">The sequence shown here is derived from an EMBL/GenBank/DDBJ whole genome shotgun (WGS) entry which is preliminary data.</text>
</comment>
<protein>
    <submittedName>
        <fullName evidence="2">Uncharacterized protein</fullName>
    </submittedName>
</protein>
<proteinExistence type="predicted"/>
<feature type="compositionally biased region" description="Basic and acidic residues" evidence="1">
    <location>
        <begin position="74"/>
        <end position="99"/>
    </location>
</feature>
<accession>A0ABN9LBJ7</accession>
<dbReference type="Proteomes" id="UP001176940">
    <property type="component" value="Unassembled WGS sequence"/>
</dbReference>
<name>A0ABN9LBJ7_9NEOB</name>
<gene>
    <name evidence="2" type="ORF">RIMI_LOCUS7450886</name>
</gene>
<feature type="compositionally biased region" description="Polar residues" evidence="1">
    <location>
        <begin position="118"/>
        <end position="150"/>
    </location>
</feature>
<sequence length="150" mass="16602">MEKASCERVGVLIPVSVAPSGFCNLVTLVKDAFTVRFTRRFCHQTGNLVAIGVPWQCTAFPPQRQPHVRRMLELQEGRTHFNKRERNKKEKDEQKDNADKGASQKAHLKPPSPPRTLASPTASVTVSSGSLSMHSSNPKVRNSPSGNTQR</sequence>
<evidence type="ECO:0000256" key="1">
    <source>
        <dbReference type="SAM" id="MobiDB-lite"/>
    </source>
</evidence>
<reference evidence="2" key="1">
    <citation type="submission" date="2023-07" db="EMBL/GenBank/DDBJ databases">
        <authorList>
            <person name="Stuckert A."/>
        </authorList>
    </citation>
    <scope>NUCLEOTIDE SEQUENCE</scope>
</reference>